<evidence type="ECO:0000259" key="3">
    <source>
        <dbReference type="PROSITE" id="PS50893"/>
    </source>
</evidence>
<dbReference type="AlphaFoldDB" id="A0A365HAT3"/>
<dbReference type="SMART" id="SM00382">
    <property type="entry name" value="AAA"/>
    <property type="match status" value="2"/>
</dbReference>
<evidence type="ECO:0000313" key="4">
    <source>
        <dbReference type="EMBL" id="RAY16205.1"/>
    </source>
</evidence>
<dbReference type="GO" id="GO:0005524">
    <property type="term" value="F:ATP binding"/>
    <property type="evidence" value="ECO:0007669"/>
    <property type="project" value="UniProtKB-KW"/>
</dbReference>
<evidence type="ECO:0000256" key="1">
    <source>
        <dbReference type="ARBA" id="ARBA00022741"/>
    </source>
</evidence>
<feature type="domain" description="ABC transporter" evidence="3">
    <location>
        <begin position="259"/>
        <end position="501"/>
    </location>
</feature>
<sequence>MTAPPLLEVRGYTCRFGEVLANDAVDFDVRPGEVHALVGENGAGKSTLLKLVYGVHRPDAGELLLDGEPAAITSPTRARAAGIGMVFQDLRLVPALTVAENIALALPGRGSRGDRLHRRITEAAGRYGLAVDPAARVGHLSIGERQRAEILKVLMAGARIVILDEPTSVLAPQEVEALLAAIGELRTRGLGVVLVTHKLREVRAVADRVTVLRGGRVVLAGADPAGHDDAALVRAMVGRSVPALPAERPPVPDDAAPVLRLRDVTAHGDDGRVALHGVTLTVAAGEIVGVAGVAGSGQRELCEVALGVRPAITGQVEIGGVPLAGGARGALAAGVAAVTEDPLTDAVVPGMSVLQHMALGSPELPRRRADVDWRRVTEAARELDAAVGLGMAAGHRTLARLSGGNVQRVLLTRALGRPDVRLLVAAYPSRGLDVATTRRTQELLLARRAAGAGVLLVSEDLDELIALSDRIVVMYDGRAAGTVPATGADRQEIGRLMLGSAA</sequence>
<dbReference type="InterPro" id="IPR003439">
    <property type="entry name" value="ABC_transporter-like_ATP-bd"/>
</dbReference>
<dbReference type="GO" id="GO:0016887">
    <property type="term" value="F:ATP hydrolysis activity"/>
    <property type="evidence" value="ECO:0007669"/>
    <property type="project" value="InterPro"/>
</dbReference>
<dbReference type="Gene3D" id="3.40.50.300">
    <property type="entry name" value="P-loop containing nucleotide triphosphate hydrolases"/>
    <property type="match status" value="2"/>
</dbReference>
<dbReference type="RefSeq" id="WP_111863544.1">
    <property type="nucleotide sequence ID" value="NZ_QLYX01000002.1"/>
</dbReference>
<dbReference type="Proteomes" id="UP000251891">
    <property type="component" value="Unassembled WGS sequence"/>
</dbReference>
<dbReference type="PANTHER" id="PTHR43790:SF4">
    <property type="entry name" value="GUANOSINE IMPORT ATP-BINDING PROTEIN NUPO"/>
    <property type="match status" value="1"/>
</dbReference>
<evidence type="ECO:0000256" key="2">
    <source>
        <dbReference type="ARBA" id="ARBA00022840"/>
    </source>
</evidence>
<keyword evidence="2 4" id="KW-0067">ATP-binding</keyword>
<protein>
    <submittedName>
        <fullName evidence="4">ABC transporter ATP-binding protein</fullName>
    </submittedName>
</protein>
<dbReference type="Pfam" id="PF00005">
    <property type="entry name" value="ABC_tran"/>
    <property type="match status" value="2"/>
</dbReference>
<dbReference type="OrthoDB" id="9805029at2"/>
<comment type="caution">
    <text evidence="4">The sequence shown here is derived from an EMBL/GenBank/DDBJ whole genome shotgun (WGS) entry which is preliminary data.</text>
</comment>
<dbReference type="InterPro" id="IPR003593">
    <property type="entry name" value="AAA+_ATPase"/>
</dbReference>
<reference evidence="4 5" key="1">
    <citation type="submission" date="2018-06" db="EMBL/GenBank/DDBJ databases">
        <title>Actinomadura craniellae sp. nov. isolated from marine sponge Craniella sp.</title>
        <authorList>
            <person name="Li L."/>
            <person name="Xu Q.H."/>
            <person name="Lin H.W."/>
            <person name="Lu Y.H."/>
        </authorList>
    </citation>
    <scope>NUCLEOTIDE SEQUENCE [LARGE SCALE GENOMIC DNA]</scope>
    <source>
        <strain evidence="4 5">LHW63021</strain>
    </source>
</reference>
<name>A0A365HAT3_9ACTN</name>
<keyword evidence="1" id="KW-0547">Nucleotide-binding</keyword>
<gene>
    <name evidence="4" type="ORF">DPM19_04705</name>
</gene>
<dbReference type="SUPFAM" id="SSF52540">
    <property type="entry name" value="P-loop containing nucleoside triphosphate hydrolases"/>
    <property type="match status" value="2"/>
</dbReference>
<organism evidence="4 5">
    <name type="scientific">Actinomadura craniellae</name>
    <dbReference type="NCBI Taxonomy" id="2231787"/>
    <lineage>
        <taxon>Bacteria</taxon>
        <taxon>Bacillati</taxon>
        <taxon>Actinomycetota</taxon>
        <taxon>Actinomycetes</taxon>
        <taxon>Streptosporangiales</taxon>
        <taxon>Thermomonosporaceae</taxon>
        <taxon>Actinomadura</taxon>
    </lineage>
</organism>
<keyword evidence="5" id="KW-1185">Reference proteome</keyword>
<dbReference type="CDD" id="cd03216">
    <property type="entry name" value="ABC_Carb_Monos_I"/>
    <property type="match status" value="1"/>
</dbReference>
<dbReference type="InterPro" id="IPR027417">
    <property type="entry name" value="P-loop_NTPase"/>
</dbReference>
<dbReference type="PROSITE" id="PS50893">
    <property type="entry name" value="ABC_TRANSPORTER_2"/>
    <property type="match status" value="2"/>
</dbReference>
<feature type="domain" description="ABC transporter" evidence="3">
    <location>
        <begin position="7"/>
        <end position="239"/>
    </location>
</feature>
<proteinExistence type="predicted"/>
<dbReference type="PANTHER" id="PTHR43790">
    <property type="entry name" value="CARBOHYDRATE TRANSPORT ATP-BINDING PROTEIN MG119-RELATED"/>
    <property type="match status" value="1"/>
</dbReference>
<evidence type="ECO:0000313" key="5">
    <source>
        <dbReference type="Proteomes" id="UP000251891"/>
    </source>
</evidence>
<accession>A0A365HAT3</accession>
<dbReference type="EMBL" id="QLYX01000002">
    <property type="protein sequence ID" value="RAY16205.1"/>
    <property type="molecule type" value="Genomic_DNA"/>
</dbReference>
<dbReference type="InterPro" id="IPR050107">
    <property type="entry name" value="ABC_carbohydrate_import_ATPase"/>
</dbReference>